<evidence type="ECO:0000313" key="6">
    <source>
        <dbReference type="EMBL" id="MDG0866680.1"/>
    </source>
</evidence>
<comment type="caution">
    <text evidence="6">The sequence shown here is derived from an EMBL/GenBank/DDBJ whole genome shotgun (WGS) entry which is preliminary data.</text>
</comment>
<proteinExistence type="predicted"/>
<accession>A0ABD4XQE5</accession>
<sequence>MKIKSIKAVQVKLPKPANPTTPRRDTWNKSAKRAMPINMYSEFSGLPGSMPGGGLGAVWVQVTAEDGTWGLGQAAFGEPVAAFVNTVIAPMLEGRNCMAIEHLNDLVLRISHRFGSSGTASTAMGGVDLALWDLKGKIIGQPVYALLGGPVRESITCYATGDDLDWAQELGFTKFKITNPSHYSEGDAGIKAVVAHVAQAREKVGVERDLMINPVMSYNVEFALRLLEELRPYNLRWFEEPLVPTDTEGLAHLRRSAPWVAIATGEDHHGRHAFLDLVEKRAVDILQPDFTWGGGMTEAWKAHTIAEMAGMATIPHGGANNPFGQHFAMAATESPMTEYWLGTDPGVPLEETVRIPGTAVPVNGQVRPTNEPGFGMHFEPSDISDWGSN</sequence>
<evidence type="ECO:0000256" key="3">
    <source>
        <dbReference type="ARBA" id="ARBA00022842"/>
    </source>
</evidence>
<evidence type="ECO:0000259" key="5">
    <source>
        <dbReference type="SMART" id="SM00922"/>
    </source>
</evidence>
<evidence type="ECO:0000256" key="2">
    <source>
        <dbReference type="ARBA" id="ARBA00022723"/>
    </source>
</evidence>
<dbReference type="PANTHER" id="PTHR13794">
    <property type="entry name" value="ENOLASE SUPERFAMILY, MANDELATE RACEMASE"/>
    <property type="match status" value="1"/>
</dbReference>
<dbReference type="InterPro" id="IPR036849">
    <property type="entry name" value="Enolase-like_C_sf"/>
</dbReference>
<dbReference type="Gene3D" id="3.30.390.10">
    <property type="entry name" value="Enolase-like, N-terminal domain"/>
    <property type="match status" value="1"/>
</dbReference>
<dbReference type="Pfam" id="PF13378">
    <property type="entry name" value="MR_MLE_C"/>
    <property type="match status" value="1"/>
</dbReference>
<evidence type="ECO:0000313" key="7">
    <source>
        <dbReference type="Proteomes" id="UP001321249"/>
    </source>
</evidence>
<dbReference type="GO" id="GO:0016836">
    <property type="term" value="F:hydro-lyase activity"/>
    <property type="evidence" value="ECO:0007669"/>
    <property type="project" value="UniProtKB-ARBA"/>
</dbReference>
<dbReference type="Gene3D" id="3.20.20.120">
    <property type="entry name" value="Enolase-like C-terminal domain"/>
    <property type="match status" value="1"/>
</dbReference>
<name>A0ABD4XQE5_9CHLR</name>
<dbReference type="Proteomes" id="UP001321249">
    <property type="component" value="Unassembled WGS sequence"/>
</dbReference>
<dbReference type="InterPro" id="IPR029017">
    <property type="entry name" value="Enolase-like_N"/>
</dbReference>
<dbReference type="InterPro" id="IPR029065">
    <property type="entry name" value="Enolase_C-like"/>
</dbReference>
<comment type="cofactor">
    <cofactor evidence="1">
        <name>Mg(2+)</name>
        <dbReference type="ChEBI" id="CHEBI:18420"/>
    </cofactor>
</comment>
<keyword evidence="3" id="KW-0460">Magnesium</keyword>
<organism evidence="6 7">
    <name type="scientific">Candidatus Lucifugimonas marina</name>
    <dbReference type="NCBI Taxonomy" id="3038979"/>
    <lineage>
        <taxon>Bacteria</taxon>
        <taxon>Bacillati</taxon>
        <taxon>Chloroflexota</taxon>
        <taxon>Dehalococcoidia</taxon>
        <taxon>SAR202 cluster</taxon>
        <taxon>Candidatus Lucifugimonadales</taxon>
        <taxon>Candidatus Lucifugimonadaceae</taxon>
        <taxon>Candidatus Lucifugimonas</taxon>
    </lineage>
</organism>
<gene>
    <name evidence="6" type="ORF">GKO46_06265</name>
</gene>
<reference evidence="6 7" key="1">
    <citation type="submission" date="2019-11" db="EMBL/GenBank/DDBJ databases">
        <authorList>
            <person name="Cho J.-C."/>
        </authorList>
    </citation>
    <scope>NUCLEOTIDE SEQUENCE [LARGE SCALE GENOMIC DNA]</scope>
    <source>
        <strain evidence="6 7">JH702</strain>
    </source>
</reference>
<dbReference type="InterPro" id="IPR013342">
    <property type="entry name" value="Mandelate_racemase_C"/>
</dbReference>
<dbReference type="RefSeq" id="WP_342824310.1">
    <property type="nucleotide sequence ID" value="NZ_CP046146.1"/>
</dbReference>
<feature type="domain" description="Mandelate racemase/muconate lactonizing enzyme C-terminal" evidence="5">
    <location>
        <begin position="161"/>
        <end position="260"/>
    </location>
</feature>
<dbReference type="InterPro" id="IPR013341">
    <property type="entry name" value="Mandelate_racemase_N_dom"/>
</dbReference>
<dbReference type="GO" id="GO:0046872">
    <property type="term" value="F:metal ion binding"/>
    <property type="evidence" value="ECO:0007669"/>
    <property type="project" value="UniProtKB-KW"/>
</dbReference>
<keyword evidence="2" id="KW-0479">Metal-binding</keyword>
<dbReference type="InterPro" id="IPR018110">
    <property type="entry name" value="Mandel_Rmase/mucon_lact_enz_CS"/>
</dbReference>
<evidence type="ECO:0000256" key="1">
    <source>
        <dbReference type="ARBA" id="ARBA00001946"/>
    </source>
</evidence>
<dbReference type="EMBL" id="WMBE01000002">
    <property type="protein sequence ID" value="MDG0866680.1"/>
    <property type="molecule type" value="Genomic_DNA"/>
</dbReference>
<dbReference type="AlphaFoldDB" id="A0ABD4XQE5"/>
<dbReference type="SUPFAM" id="SSF54826">
    <property type="entry name" value="Enolase N-terminal domain-like"/>
    <property type="match status" value="1"/>
</dbReference>
<protein>
    <recommendedName>
        <fullName evidence="5">Mandelate racemase/muconate lactonizing enzyme C-terminal domain-containing protein</fullName>
    </recommendedName>
</protein>
<evidence type="ECO:0000256" key="4">
    <source>
        <dbReference type="SAM" id="MobiDB-lite"/>
    </source>
</evidence>
<dbReference type="PROSITE" id="PS00908">
    <property type="entry name" value="MR_MLE_1"/>
    <property type="match status" value="1"/>
</dbReference>
<dbReference type="Pfam" id="PF02746">
    <property type="entry name" value="MR_MLE_N"/>
    <property type="match status" value="1"/>
</dbReference>
<dbReference type="SUPFAM" id="SSF51604">
    <property type="entry name" value="Enolase C-terminal domain-like"/>
    <property type="match status" value="1"/>
</dbReference>
<feature type="region of interest" description="Disordered" evidence="4">
    <location>
        <begin position="368"/>
        <end position="389"/>
    </location>
</feature>
<dbReference type="InterPro" id="IPR046945">
    <property type="entry name" value="RHMD-like"/>
</dbReference>
<dbReference type="PANTHER" id="PTHR13794:SF58">
    <property type="entry name" value="MITOCHONDRIAL ENOLASE SUPERFAMILY MEMBER 1"/>
    <property type="match status" value="1"/>
</dbReference>
<dbReference type="SMART" id="SM00922">
    <property type="entry name" value="MR_MLE"/>
    <property type="match status" value="1"/>
</dbReference>